<protein>
    <recommendedName>
        <fullName evidence="4">pectin lyase</fullName>
        <ecNumber evidence="4">4.2.2.10</ecNumber>
    </recommendedName>
</protein>
<evidence type="ECO:0000256" key="4">
    <source>
        <dbReference type="ARBA" id="ARBA00039082"/>
    </source>
</evidence>
<dbReference type="EMBL" id="QXFY01006683">
    <property type="protein sequence ID" value="KAE9268046.1"/>
    <property type="molecule type" value="Genomic_DNA"/>
</dbReference>
<dbReference type="PANTHER" id="PTHR31683">
    <property type="entry name" value="PECTATE LYASE 18-RELATED"/>
    <property type="match status" value="1"/>
</dbReference>
<proteinExistence type="predicted"/>
<sequence>STMTISNSDFDGRTDYSASCDGRHYWTFIFYGKNTRFSMLNNYIHSTSGRSPKLGGDSSANVVAHIANNYWADNSGHSFEVGANAWVLAEGNYFKDTAMPLGTGSDGAIYAATATTECNSYLGRSCAANVVANSGSFNPRNGVTALSTVKAYSAISKYNPQAAMEWSKTKRNFGIGVLN</sequence>
<dbReference type="InterPro" id="IPR045032">
    <property type="entry name" value="PEL"/>
</dbReference>
<dbReference type="Gene3D" id="2.160.20.10">
    <property type="entry name" value="Single-stranded right-handed beta-helix, Pectin lyase-like"/>
    <property type="match status" value="1"/>
</dbReference>
<gene>
    <name evidence="6" type="ORF">PF008_g31209</name>
    <name evidence="5" type="ORF">PF010_g31370</name>
</gene>
<dbReference type="Proteomes" id="UP000486351">
    <property type="component" value="Unassembled WGS sequence"/>
</dbReference>
<evidence type="ECO:0000313" key="8">
    <source>
        <dbReference type="Proteomes" id="UP000488956"/>
    </source>
</evidence>
<accession>A0A6G0Q3F7</accession>
<dbReference type="GO" id="GO:0030570">
    <property type="term" value="F:pectate lyase activity"/>
    <property type="evidence" value="ECO:0007669"/>
    <property type="project" value="InterPro"/>
</dbReference>
<dbReference type="InterPro" id="IPR012334">
    <property type="entry name" value="Pectin_lyas_fold"/>
</dbReference>
<dbReference type="GO" id="GO:0047490">
    <property type="term" value="F:pectin lyase activity"/>
    <property type="evidence" value="ECO:0007669"/>
    <property type="project" value="UniProtKB-EC"/>
</dbReference>
<evidence type="ECO:0000313" key="5">
    <source>
        <dbReference type="EMBL" id="KAE9057465.1"/>
    </source>
</evidence>
<comment type="catalytic activity">
    <reaction evidence="2">
        <text>Eliminative cleavage of (1-&gt;4)-alpha-D-galacturonan methyl ester to give oligosaccharides with 4-deoxy-6-O-methyl-alpha-D-galact-4-enuronosyl groups at their non-reducing ends.</text>
        <dbReference type="EC" id="4.2.2.10"/>
    </reaction>
</comment>
<comment type="function">
    <text evidence="3">Pectinolytic enzymes consist of four classes of enzymes: pectin lyase, polygalacturonase, pectin methylesterase and rhamnogalacturonase. Among pectinolytic enzymes, pectin lyase is the most important in depolymerization of pectin, since it cleaves internal glycosidic bonds of highly methylated pectins.</text>
</comment>
<reference evidence="7 8" key="1">
    <citation type="submission" date="2018-09" db="EMBL/GenBank/DDBJ databases">
        <title>Genomic investigation of the strawberry pathogen Phytophthora fragariae indicates pathogenicity is determined by transcriptional variation in three key races.</title>
        <authorList>
            <person name="Adams T.M."/>
            <person name="Armitage A.D."/>
            <person name="Sobczyk M.K."/>
            <person name="Bates H.J."/>
            <person name="Dunwell J.M."/>
            <person name="Nellist C.F."/>
            <person name="Harrison R.J."/>
        </authorList>
    </citation>
    <scope>NUCLEOTIDE SEQUENCE [LARGE SCALE GENOMIC DNA]</scope>
    <source>
        <strain evidence="6 7">NOV-77</strain>
        <strain evidence="5 8">ONT-3</strain>
    </source>
</reference>
<dbReference type="EC" id="4.2.2.10" evidence="4"/>
<evidence type="ECO:0000256" key="1">
    <source>
        <dbReference type="ARBA" id="ARBA00023157"/>
    </source>
</evidence>
<dbReference type="EMBL" id="QXFX01007042">
    <property type="protein sequence ID" value="KAE9057465.1"/>
    <property type="molecule type" value="Genomic_DNA"/>
</dbReference>
<feature type="non-terminal residue" evidence="6">
    <location>
        <position position="1"/>
    </location>
</feature>
<dbReference type="AlphaFoldDB" id="A0A6G0Q3F7"/>
<evidence type="ECO:0000256" key="3">
    <source>
        <dbReference type="ARBA" id="ARBA00037631"/>
    </source>
</evidence>
<dbReference type="InterPro" id="IPR011050">
    <property type="entry name" value="Pectin_lyase_fold/virulence"/>
</dbReference>
<evidence type="ECO:0000313" key="6">
    <source>
        <dbReference type="EMBL" id="KAE9268046.1"/>
    </source>
</evidence>
<dbReference type="Proteomes" id="UP000488956">
    <property type="component" value="Unassembled WGS sequence"/>
</dbReference>
<name>A0A6G0Q3F7_9STRA</name>
<keyword evidence="1" id="KW-1015">Disulfide bond</keyword>
<evidence type="ECO:0000313" key="7">
    <source>
        <dbReference type="Proteomes" id="UP000486351"/>
    </source>
</evidence>
<dbReference type="SUPFAM" id="SSF51126">
    <property type="entry name" value="Pectin lyase-like"/>
    <property type="match status" value="1"/>
</dbReference>
<dbReference type="PANTHER" id="PTHR31683:SF67">
    <property type="entry name" value="PECTIN LYASE F-RELATED"/>
    <property type="match status" value="1"/>
</dbReference>
<comment type="caution">
    <text evidence="6">The sequence shown here is derived from an EMBL/GenBank/DDBJ whole genome shotgun (WGS) entry which is preliminary data.</text>
</comment>
<organism evidence="6 7">
    <name type="scientific">Phytophthora fragariae</name>
    <dbReference type="NCBI Taxonomy" id="53985"/>
    <lineage>
        <taxon>Eukaryota</taxon>
        <taxon>Sar</taxon>
        <taxon>Stramenopiles</taxon>
        <taxon>Oomycota</taxon>
        <taxon>Peronosporomycetes</taxon>
        <taxon>Peronosporales</taxon>
        <taxon>Peronosporaceae</taxon>
        <taxon>Phytophthora</taxon>
    </lineage>
</organism>
<evidence type="ECO:0000256" key="2">
    <source>
        <dbReference type="ARBA" id="ARBA00036818"/>
    </source>
</evidence>